<protein>
    <submittedName>
        <fullName evidence="3">N-Acetylmuramoyl-l-alanine amidase</fullName>
    </submittedName>
</protein>
<keyword evidence="1" id="KW-0378">Hydrolase</keyword>
<dbReference type="RefSeq" id="WP_180701674.1">
    <property type="nucleotide sequence ID" value="NZ_CAPWPQ010000015.1"/>
</dbReference>
<gene>
    <name evidence="3" type="ORF">CRIB_1524</name>
</gene>
<dbReference type="KEGG" id="ril:CRIB_1524"/>
<dbReference type="GO" id="GO:0009253">
    <property type="term" value="P:peptidoglycan catabolic process"/>
    <property type="evidence" value="ECO:0007669"/>
    <property type="project" value="InterPro"/>
</dbReference>
<dbReference type="InterPro" id="IPR050695">
    <property type="entry name" value="N-acetylmuramoyl_amidase_3"/>
</dbReference>
<name>A0A1V1I1L3_9FIRM</name>
<accession>A0A1V1I1L3</accession>
<dbReference type="AlphaFoldDB" id="A0A1V1I1L3"/>
<sequence>MKFYLDFGHGGKDSGAVSFNGTFESNVVLKIGLILKSMLESYGHTVITTRIDDTYYSLSYRTNKANRYNCDYFISLHMNSFSNRNARGCEVWVYDKSSRLYNTSQSVCDSLSKALNTPNRGVKVSKSFTVLKKSKMPAMLVEIDFISNSIVEDVCSSYDYCYVVAKNICNALLKL</sequence>
<dbReference type="Proteomes" id="UP000245622">
    <property type="component" value="Chromosome 1"/>
</dbReference>
<proteinExistence type="predicted"/>
<evidence type="ECO:0000313" key="4">
    <source>
        <dbReference type="Proteomes" id="UP000245622"/>
    </source>
</evidence>
<evidence type="ECO:0000256" key="1">
    <source>
        <dbReference type="ARBA" id="ARBA00022801"/>
    </source>
</evidence>
<dbReference type="GeneID" id="82205557"/>
<dbReference type="GO" id="GO:0008745">
    <property type="term" value="F:N-acetylmuramoyl-L-alanine amidase activity"/>
    <property type="evidence" value="ECO:0007669"/>
    <property type="project" value="InterPro"/>
</dbReference>
<reference evidence="3 4" key="1">
    <citation type="submission" date="2014-04" db="EMBL/GenBank/DDBJ databases">
        <authorList>
            <person name="Hornung B.V."/>
        </authorList>
    </citation>
    <scope>NUCLEOTIDE SEQUENCE [LARGE SCALE GENOMIC DNA]</scope>
    <source>
        <strain evidence="3 4">CRIB</strain>
    </source>
</reference>
<evidence type="ECO:0000259" key="2">
    <source>
        <dbReference type="SMART" id="SM00646"/>
    </source>
</evidence>
<dbReference type="SUPFAM" id="SSF53187">
    <property type="entry name" value="Zn-dependent exopeptidases"/>
    <property type="match status" value="1"/>
</dbReference>
<keyword evidence="4" id="KW-1185">Reference proteome</keyword>
<dbReference type="InterPro" id="IPR002508">
    <property type="entry name" value="MurNAc-LAA_cat"/>
</dbReference>
<dbReference type="PANTHER" id="PTHR30404">
    <property type="entry name" value="N-ACETYLMURAMOYL-L-ALANINE AMIDASE"/>
    <property type="match status" value="1"/>
</dbReference>
<dbReference type="GO" id="GO:0030288">
    <property type="term" value="C:outer membrane-bounded periplasmic space"/>
    <property type="evidence" value="ECO:0007669"/>
    <property type="project" value="TreeGrafter"/>
</dbReference>
<dbReference type="CDD" id="cd02696">
    <property type="entry name" value="MurNAc-LAA"/>
    <property type="match status" value="1"/>
</dbReference>
<dbReference type="SMART" id="SM00646">
    <property type="entry name" value="Ami_3"/>
    <property type="match status" value="1"/>
</dbReference>
<feature type="domain" description="MurNAc-LAA" evidence="2">
    <location>
        <begin position="62"/>
        <end position="173"/>
    </location>
</feature>
<dbReference type="EMBL" id="LN555523">
    <property type="protein sequence ID" value="CED94131.1"/>
    <property type="molecule type" value="Genomic_DNA"/>
</dbReference>
<dbReference type="Pfam" id="PF01520">
    <property type="entry name" value="Amidase_3"/>
    <property type="match status" value="1"/>
</dbReference>
<dbReference type="Gene3D" id="3.40.630.40">
    <property type="entry name" value="Zn-dependent exopeptidases"/>
    <property type="match status" value="1"/>
</dbReference>
<dbReference type="PANTHER" id="PTHR30404:SF0">
    <property type="entry name" value="N-ACETYLMURAMOYL-L-ALANINE AMIDASE AMIC"/>
    <property type="match status" value="1"/>
</dbReference>
<organism evidence="3 4">
    <name type="scientific">Romboutsia ilealis</name>
    <dbReference type="NCBI Taxonomy" id="1115758"/>
    <lineage>
        <taxon>Bacteria</taxon>
        <taxon>Bacillati</taxon>
        <taxon>Bacillota</taxon>
        <taxon>Clostridia</taxon>
        <taxon>Peptostreptococcales</taxon>
        <taxon>Peptostreptococcaceae</taxon>
        <taxon>Romboutsia</taxon>
    </lineage>
</organism>
<evidence type="ECO:0000313" key="3">
    <source>
        <dbReference type="EMBL" id="CED94131.1"/>
    </source>
</evidence>